<evidence type="ECO:0000256" key="1">
    <source>
        <dbReference type="SAM" id="Phobius"/>
    </source>
</evidence>
<accession>A0A9D4CR01</accession>
<dbReference type="Proteomes" id="UP000828390">
    <property type="component" value="Unassembled WGS sequence"/>
</dbReference>
<keyword evidence="1" id="KW-0812">Transmembrane</keyword>
<evidence type="ECO:0000313" key="3">
    <source>
        <dbReference type="Proteomes" id="UP000828390"/>
    </source>
</evidence>
<feature type="transmembrane region" description="Helical" evidence="1">
    <location>
        <begin position="33"/>
        <end position="52"/>
    </location>
</feature>
<proteinExistence type="predicted"/>
<keyword evidence="1" id="KW-0472">Membrane</keyword>
<comment type="caution">
    <text evidence="2">The sequence shown here is derived from an EMBL/GenBank/DDBJ whole genome shotgun (WGS) entry which is preliminary data.</text>
</comment>
<sequence>MNGLVNIGPDQATEEGHTCSTYCTFLAVQEVPLYGHFLNVLLYLLGYAAILVRLHLRTVPLTYAVPRSDTSIVEFKTFLI</sequence>
<dbReference type="AlphaFoldDB" id="A0A9D4CR01"/>
<organism evidence="2 3">
    <name type="scientific">Dreissena polymorpha</name>
    <name type="common">Zebra mussel</name>
    <name type="synonym">Mytilus polymorpha</name>
    <dbReference type="NCBI Taxonomy" id="45954"/>
    <lineage>
        <taxon>Eukaryota</taxon>
        <taxon>Metazoa</taxon>
        <taxon>Spiralia</taxon>
        <taxon>Lophotrochozoa</taxon>
        <taxon>Mollusca</taxon>
        <taxon>Bivalvia</taxon>
        <taxon>Autobranchia</taxon>
        <taxon>Heteroconchia</taxon>
        <taxon>Euheterodonta</taxon>
        <taxon>Imparidentia</taxon>
        <taxon>Neoheterodontei</taxon>
        <taxon>Myida</taxon>
        <taxon>Dreissenoidea</taxon>
        <taxon>Dreissenidae</taxon>
        <taxon>Dreissena</taxon>
    </lineage>
</organism>
<evidence type="ECO:0000313" key="2">
    <source>
        <dbReference type="EMBL" id="KAH3728798.1"/>
    </source>
</evidence>
<keyword evidence="3" id="KW-1185">Reference proteome</keyword>
<gene>
    <name evidence="2" type="ORF">DPMN_054760</name>
</gene>
<name>A0A9D4CR01_DREPO</name>
<protein>
    <submittedName>
        <fullName evidence="2">Uncharacterized protein</fullName>
    </submittedName>
</protein>
<dbReference type="EMBL" id="JAIWYP010000012">
    <property type="protein sequence ID" value="KAH3728798.1"/>
    <property type="molecule type" value="Genomic_DNA"/>
</dbReference>
<keyword evidence="1" id="KW-1133">Transmembrane helix</keyword>
<reference evidence="2" key="1">
    <citation type="journal article" date="2019" name="bioRxiv">
        <title>The Genome of the Zebra Mussel, Dreissena polymorpha: A Resource for Invasive Species Research.</title>
        <authorList>
            <person name="McCartney M.A."/>
            <person name="Auch B."/>
            <person name="Kono T."/>
            <person name="Mallez S."/>
            <person name="Zhang Y."/>
            <person name="Obille A."/>
            <person name="Becker A."/>
            <person name="Abrahante J.E."/>
            <person name="Garbe J."/>
            <person name="Badalamenti J.P."/>
            <person name="Herman A."/>
            <person name="Mangelson H."/>
            <person name="Liachko I."/>
            <person name="Sullivan S."/>
            <person name="Sone E.D."/>
            <person name="Koren S."/>
            <person name="Silverstein K.A.T."/>
            <person name="Beckman K.B."/>
            <person name="Gohl D.M."/>
        </authorList>
    </citation>
    <scope>NUCLEOTIDE SEQUENCE</scope>
    <source>
        <strain evidence="2">Duluth1</strain>
        <tissue evidence="2">Whole animal</tissue>
    </source>
</reference>
<reference evidence="2" key="2">
    <citation type="submission" date="2020-11" db="EMBL/GenBank/DDBJ databases">
        <authorList>
            <person name="McCartney M.A."/>
            <person name="Auch B."/>
            <person name="Kono T."/>
            <person name="Mallez S."/>
            <person name="Becker A."/>
            <person name="Gohl D.M."/>
            <person name="Silverstein K.A.T."/>
            <person name="Koren S."/>
            <person name="Bechman K.B."/>
            <person name="Herman A."/>
            <person name="Abrahante J.E."/>
            <person name="Garbe J."/>
        </authorList>
    </citation>
    <scope>NUCLEOTIDE SEQUENCE</scope>
    <source>
        <strain evidence="2">Duluth1</strain>
        <tissue evidence="2">Whole animal</tissue>
    </source>
</reference>